<evidence type="ECO:0000313" key="2">
    <source>
        <dbReference type="Proteomes" id="UP001627154"/>
    </source>
</evidence>
<keyword evidence="2" id="KW-1185">Reference proteome</keyword>
<comment type="caution">
    <text evidence="1">The sequence shown here is derived from an EMBL/GenBank/DDBJ whole genome shotgun (WGS) entry which is preliminary data.</text>
</comment>
<accession>A0ABD2XH81</accession>
<dbReference type="EMBL" id="JBJJXI010000026">
    <property type="protein sequence ID" value="KAL3404232.1"/>
    <property type="molecule type" value="Genomic_DNA"/>
</dbReference>
<protein>
    <submittedName>
        <fullName evidence="1">Uncharacterized protein</fullName>
    </submittedName>
</protein>
<dbReference type="Proteomes" id="UP001627154">
    <property type="component" value="Unassembled WGS sequence"/>
</dbReference>
<gene>
    <name evidence="1" type="ORF">TKK_003206</name>
</gene>
<dbReference type="AlphaFoldDB" id="A0ABD2XH81"/>
<sequence length="143" mass="17121">MSSCSEAVDRFHVDNGNGGYDYDFKRIDKINQRKIKRLKMLCNDIHWEIKNEREEFFRESKHMILHWKGQYPNLQDFFEHDEIDWLLMKFINIETDSCGCHAIGFIKFMASSGCKDKPYFHKSGRPQLLRTTPVHHFVDSKFE</sequence>
<name>A0ABD2XH81_9HYME</name>
<organism evidence="1 2">
    <name type="scientific">Trichogramma kaykai</name>
    <dbReference type="NCBI Taxonomy" id="54128"/>
    <lineage>
        <taxon>Eukaryota</taxon>
        <taxon>Metazoa</taxon>
        <taxon>Ecdysozoa</taxon>
        <taxon>Arthropoda</taxon>
        <taxon>Hexapoda</taxon>
        <taxon>Insecta</taxon>
        <taxon>Pterygota</taxon>
        <taxon>Neoptera</taxon>
        <taxon>Endopterygota</taxon>
        <taxon>Hymenoptera</taxon>
        <taxon>Apocrita</taxon>
        <taxon>Proctotrupomorpha</taxon>
        <taxon>Chalcidoidea</taxon>
        <taxon>Trichogrammatidae</taxon>
        <taxon>Trichogramma</taxon>
    </lineage>
</organism>
<evidence type="ECO:0000313" key="1">
    <source>
        <dbReference type="EMBL" id="KAL3404232.1"/>
    </source>
</evidence>
<proteinExistence type="predicted"/>
<reference evidence="1 2" key="1">
    <citation type="journal article" date="2024" name="bioRxiv">
        <title>A reference genome for Trichogramma kaykai: A tiny desert-dwelling parasitoid wasp with competing sex-ratio distorters.</title>
        <authorList>
            <person name="Culotta J."/>
            <person name="Lindsey A.R."/>
        </authorList>
    </citation>
    <scope>NUCLEOTIDE SEQUENCE [LARGE SCALE GENOMIC DNA]</scope>
    <source>
        <strain evidence="1 2">KSX58</strain>
    </source>
</reference>